<evidence type="ECO:0000313" key="1">
    <source>
        <dbReference type="EMBL" id="OCF49232.1"/>
    </source>
</evidence>
<dbReference type="EMBL" id="KI894012">
    <property type="protein sequence ID" value="OCF49232.1"/>
    <property type="molecule type" value="Genomic_DNA"/>
</dbReference>
<accession>A0A1B9I108</accession>
<organism evidence="1">
    <name type="scientific">Kwoniella pini CBS 10737</name>
    <dbReference type="NCBI Taxonomy" id="1296096"/>
    <lineage>
        <taxon>Eukaryota</taxon>
        <taxon>Fungi</taxon>
        <taxon>Dikarya</taxon>
        <taxon>Basidiomycota</taxon>
        <taxon>Agaricomycotina</taxon>
        <taxon>Tremellomycetes</taxon>
        <taxon>Tremellales</taxon>
        <taxon>Cryptococcaceae</taxon>
        <taxon>Kwoniella</taxon>
    </lineage>
</organism>
<reference evidence="1" key="2">
    <citation type="submission" date="2016-07" db="EMBL/GenBank/DDBJ databases">
        <title>Evolution of pathogenesis and genome organization in the Tremellales.</title>
        <authorList>
            <person name="Cuomo C."/>
            <person name="Litvintseva A."/>
            <person name="Heitman J."/>
            <person name="Chen Y."/>
            <person name="Sun S."/>
            <person name="Springer D."/>
            <person name="Dromer F."/>
            <person name="Young S."/>
            <person name="Zeng Q."/>
            <person name="Chapman S."/>
            <person name="Gujja S."/>
            <person name="Saif S."/>
            <person name="Birren B."/>
        </authorList>
    </citation>
    <scope>NUCLEOTIDE SEQUENCE</scope>
    <source>
        <strain evidence="1">CBS 10737</strain>
    </source>
</reference>
<protein>
    <submittedName>
        <fullName evidence="1">Uncharacterized protein</fullName>
    </submittedName>
</protein>
<gene>
    <name evidence="1" type="ORF">I206_04920</name>
</gene>
<sequence>MHTLEIASSWVASAPSQDLIQELDEPYVESISIDSDHASETNFCRMDIPPPKARPYKHLEVLPSALLTSQSFSVPRQTKRGRKPYYSWSTLASFTIPHASGTHPGTLQRFCESGITQYDSYDCYVDGNLL</sequence>
<reference evidence="1" key="1">
    <citation type="submission" date="2013-07" db="EMBL/GenBank/DDBJ databases">
        <title>The Genome Sequence of Cryptococcus pinus CBS10737.</title>
        <authorList>
            <consortium name="The Broad Institute Genome Sequencing Platform"/>
            <person name="Cuomo C."/>
            <person name="Litvintseva A."/>
            <person name="Chen Y."/>
            <person name="Heitman J."/>
            <person name="Sun S."/>
            <person name="Springer D."/>
            <person name="Dromer F."/>
            <person name="Young S.K."/>
            <person name="Zeng Q."/>
            <person name="Gargeya S."/>
            <person name="Fitzgerald M."/>
            <person name="Abouelleil A."/>
            <person name="Alvarado L."/>
            <person name="Berlin A.M."/>
            <person name="Chapman S.B."/>
            <person name="Dewar J."/>
            <person name="Goldberg J."/>
            <person name="Griggs A."/>
            <person name="Gujja S."/>
            <person name="Hansen M."/>
            <person name="Howarth C."/>
            <person name="Imamovic A."/>
            <person name="Larimer J."/>
            <person name="McCowan C."/>
            <person name="Murphy C."/>
            <person name="Pearson M."/>
            <person name="Priest M."/>
            <person name="Roberts A."/>
            <person name="Saif S."/>
            <person name="Shea T."/>
            <person name="Sykes S."/>
            <person name="Wortman J."/>
            <person name="Nusbaum C."/>
            <person name="Birren B."/>
        </authorList>
    </citation>
    <scope>NUCLEOTIDE SEQUENCE [LARGE SCALE GENOMIC DNA]</scope>
    <source>
        <strain evidence="1">CBS 10737</strain>
    </source>
</reference>
<name>A0A1B9I108_9TREE</name>
<proteinExistence type="predicted"/>
<dbReference type="AlphaFoldDB" id="A0A1B9I108"/>